<dbReference type="OrthoDB" id="9790710at2"/>
<organism evidence="6 7">
    <name type="scientific">Agrobacterium tumefaciens</name>
    <dbReference type="NCBI Taxonomy" id="358"/>
    <lineage>
        <taxon>Bacteria</taxon>
        <taxon>Pseudomonadati</taxon>
        <taxon>Pseudomonadota</taxon>
        <taxon>Alphaproteobacteria</taxon>
        <taxon>Hyphomicrobiales</taxon>
        <taxon>Rhizobiaceae</taxon>
        <taxon>Rhizobium/Agrobacterium group</taxon>
        <taxon>Agrobacterium</taxon>
        <taxon>Agrobacterium tumefaciens complex</taxon>
    </lineage>
</organism>
<dbReference type="InterPro" id="IPR000683">
    <property type="entry name" value="Gfo/Idh/MocA-like_OxRdtase_N"/>
</dbReference>
<sequence length="1080" mass="117151">MSKDRCRVVLATDSLDPSGMGEHMLTLGRALDESWDVTIAAPSNAADSLTAKAARHGLGVKTFDDNDEFSQWLATSGVSLLHVHAGIGWEGHGIAKAGISQNIPVIRTEHLPYLLTDEQQKTEYAQACEALAHRIVVSQASRLSFEANGVYPDQLTVVRNGVFALESTANSVPDLADKLHGRKVLITVARFSAQKDHATLIKALPSVIAAHPSTMLILVGRGEEMAAIETLVTDLHLNQHVLFVGHRTDIADLMSKADLFVLPSKFEGLPLAVLEAMSTGLPVVATKIGGNLEALGPEHPYLAEPANPASLAAVLIDALGDAHRAKAVGQAGRERFTAEFSAQRMASETADVYRHVLSRHTHQTQGHTCMNKARIGFIGVGGIANRHLDILAGFEDVALVAFADPDFDRASQAASRFGARAFDNHRAMLDAEKLDAVYICIPPFAHGEAERDLISRGIPFFVEKPITLDLALAEELSAAVEAANLITGVGYHWRYLDTVEEARNRLAENPAQLLSGYWLDQTPPPQWWWKTEGSGGQMVEQATHIIDLARYLVGEVTDVYGRAGFKDRPDFPGLDVPAVTTASLTFQSGVIGNIASTCLLGWNHKVGLNIFADRLAIELTDHDIMVDVGAGRPVRHAEGDPVWREDRDFIDAISGKENHIRCTYQDALVTHRVALAVATSARSGEAVTFEPSPVTRNVLAPLYHPPRVEEPQGLRPGHRMITSLGIEAPGRAYLFDYEEGPPGDGQVRLDTLYTGFSAGTELTFMKNTNPYFHSRFDAGRGVFIQNEADLRYPVPFLGYMEVARVSEARTGGFQPGDVIAGTYGHKSGHTADPFHDVMIPLPAHIDPILGVFAAQMGPIAANGILHADADMLGNNVPSFGAGIAGRHVIIIGAGTVGLMTALFAQKAGALGVIIADPSPFRREKAEAMGLAAMTEDDAWQHAKARWHNGGSDRGADLVFQTRAHAQSLHVALKALRPQGTVIDLAFYQGGADRLRLGEEFHHNGLNIRCAQINRVPRGLSGQWDRRRLAHETVNLLESHGTIIREQMITHIVPLQDGPAFLADLVNTRPEFLQIVFKVNE</sequence>
<dbReference type="InterPro" id="IPR001296">
    <property type="entry name" value="Glyco_trans_1"/>
</dbReference>
<dbReference type="Pfam" id="PF00534">
    <property type="entry name" value="Glycos_transf_1"/>
    <property type="match status" value="1"/>
</dbReference>
<dbReference type="PANTHER" id="PTHR43249:SF1">
    <property type="entry name" value="D-GLUCOSIDE 3-DEHYDROGENASE"/>
    <property type="match status" value="1"/>
</dbReference>
<reference evidence="6 7" key="1">
    <citation type="submission" date="2014-12" db="EMBL/GenBank/DDBJ databases">
        <title>16Stimator: statistical estimation of ribosomal gene copy numbers from draft genome assemblies.</title>
        <authorList>
            <person name="Perisin M.A."/>
            <person name="Vetter M."/>
            <person name="Gilbert J.A."/>
            <person name="Bergelson J."/>
        </authorList>
    </citation>
    <scope>NUCLEOTIDE SEQUENCE [LARGE SCALE GENOMIC DNA]</scope>
    <source>
        <strain evidence="6 7">MEJ076</strain>
    </source>
</reference>
<dbReference type="Pfam" id="PF01408">
    <property type="entry name" value="GFO_IDH_MocA"/>
    <property type="match status" value="1"/>
</dbReference>
<evidence type="ECO:0000313" key="7">
    <source>
        <dbReference type="Proteomes" id="UP000035017"/>
    </source>
</evidence>
<evidence type="ECO:0000313" key="6">
    <source>
        <dbReference type="EMBL" id="KIQ02948.1"/>
    </source>
</evidence>
<feature type="domain" description="Alcohol dehydrogenase-like C-terminal" evidence="1">
    <location>
        <begin position="896"/>
        <end position="995"/>
    </location>
</feature>
<dbReference type="Pfam" id="PF00107">
    <property type="entry name" value="ADH_zinc_N"/>
    <property type="match status" value="1"/>
</dbReference>
<evidence type="ECO:0000259" key="3">
    <source>
        <dbReference type="Pfam" id="PF01408"/>
    </source>
</evidence>
<feature type="domain" description="Gfo/Idh/MocA-like oxidoreductase N-terminal" evidence="3">
    <location>
        <begin position="374"/>
        <end position="491"/>
    </location>
</feature>
<gene>
    <name evidence="6" type="ORF">RU07_10230</name>
</gene>
<dbReference type="InterPro" id="IPR013149">
    <property type="entry name" value="ADH-like_C"/>
</dbReference>
<dbReference type="PANTHER" id="PTHR43249">
    <property type="entry name" value="UDP-N-ACETYL-2-AMINO-2-DEOXY-D-GLUCURONATE OXIDASE"/>
    <property type="match status" value="1"/>
</dbReference>
<accession>A0A0D0K3G4</accession>
<proteinExistence type="predicted"/>
<dbReference type="InterPro" id="IPR011032">
    <property type="entry name" value="GroES-like_sf"/>
</dbReference>
<dbReference type="Gene3D" id="3.30.360.10">
    <property type="entry name" value="Dihydrodipicolinate Reductase, domain 2"/>
    <property type="match status" value="1"/>
</dbReference>
<dbReference type="Gene3D" id="3.90.180.10">
    <property type="entry name" value="Medium-chain alcohol dehydrogenases, catalytic domain"/>
    <property type="match status" value="1"/>
</dbReference>
<evidence type="ECO:0000259" key="5">
    <source>
        <dbReference type="Pfam" id="PF22725"/>
    </source>
</evidence>
<feature type="domain" description="GFO/IDH/MocA-like oxidoreductase" evidence="5">
    <location>
        <begin position="517"/>
        <end position="607"/>
    </location>
</feature>
<name>A0A0D0K3G4_AGRTU</name>
<dbReference type="InterPro" id="IPR028098">
    <property type="entry name" value="Glyco_trans_4-like_N"/>
</dbReference>
<dbReference type="Proteomes" id="UP000035017">
    <property type="component" value="Unassembled WGS sequence"/>
</dbReference>
<dbReference type="SUPFAM" id="SSF53756">
    <property type="entry name" value="UDP-Glycosyltransferase/glycogen phosphorylase"/>
    <property type="match status" value="1"/>
</dbReference>
<dbReference type="EMBL" id="JXQV01000009">
    <property type="protein sequence ID" value="KIQ02948.1"/>
    <property type="molecule type" value="Genomic_DNA"/>
</dbReference>
<dbReference type="Gene3D" id="3.40.50.720">
    <property type="entry name" value="NAD(P)-binding Rossmann-like Domain"/>
    <property type="match status" value="2"/>
</dbReference>
<evidence type="ECO:0000259" key="4">
    <source>
        <dbReference type="Pfam" id="PF13439"/>
    </source>
</evidence>
<dbReference type="SUPFAM" id="SSF55347">
    <property type="entry name" value="Glyceraldehyde-3-phosphate dehydrogenase-like, C-terminal domain"/>
    <property type="match status" value="1"/>
</dbReference>
<dbReference type="SUPFAM" id="SSF51735">
    <property type="entry name" value="NAD(P)-binding Rossmann-fold domains"/>
    <property type="match status" value="2"/>
</dbReference>
<dbReference type="Pfam" id="PF13439">
    <property type="entry name" value="Glyco_transf_4"/>
    <property type="match status" value="1"/>
</dbReference>
<feature type="domain" description="Glycosyl transferase family 1" evidence="2">
    <location>
        <begin position="180"/>
        <end position="335"/>
    </location>
</feature>
<protein>
    <submittedName>
        <fullName evidence="6">Glycosyl transferase family 1</fullName>
    </submittedName>
</protein>
<dbReference type="CDD" id="cd08255">
    <property type="entry name" value="2-desacetyl-2-hydroxyethyl_bacteriochlorophyllide_like"/>
    <property type="match status" value="1"/>
</dbReference>
<evidence type="ECO:0000259" key="2">
    <source>
        <dbReference type="Pfam" id="PF00534"/>
    </source>
</evidence>
<dbReference type="AlphaFoldDB" id="A0A0D0K3G4"/>
<keyword evidence="6" id="KW-0808">Transferase</keyword>
<feature type="domain" description="Glycosyltransferase subfamily 4-like N-terminal" evidence="4">
    <location>
        <begin position="18"/>
        <end position="162"/>
    </location>
</feature>
<dbReference type="GO" id="GO:0016757">
    <property type="term" value="F:glycosyltransferase activity"/>
    <property type="evidence" value="ECO:0007669"/>
    <property type="project" value="InterPro"/>
</dbReference>
<dbReference type="InterPro" id="IPR055170">
    <property type="entry name" value="GFO_IDH_MocA-like_dom"/>
</dbReference>
<dbReference type="GO" id="GO:0000166">
    <property type="term" value="F:nucleotide binding"/>
    <property type="evidence" value="ECO:0007669"/>
    <property type="project" value="InterPro"/>
</dbReference>
<dbReference type="InterPro" id="IPR036291">
    <property type="entry name" value="NAD(P)-bd_dom_sf"/>
</dbReference>
<dbReference type="CDD" id="cd03801">
    <property type="entry name" value="GT4_PimA-like"/>
    <property type="match status" value="1"/>
</dbReference>
<dbReference type="Pfam" id="PF22725">
    <property type="entry name" value="GFO_IDH_MocA_C3"/>
    <property type="match status" value="1"/>
</dbReference>
<dbReference type="SUPFAM" id="SSF50129">
    <property type="entry name" value="GroES-like"/>
    <property type="match status" value="1"/>
</dbReference>
<evidence type="ECO:0000259" key="1">
    <source>
        <dbReference type="Pfam" id="PF00107"/>
    </source>
</evidence>
<dbReference type="InterPro" id="IPR052515">
    <property type="entry name" value="Gfo/Idh/MocA_Oxidoreductase"/>
</dbReference>
<dbReference type="Gene3D" id="3.40.50.2000">
    <property type="entry name" value="Glycogen Phosphorylase B"/>
    <property type="match status" value="2"/>
</dbReference>
<comment type="caution">
    <text evidence="6">The sequence shown here is derived from an EMBL/GenBank/DDBJ whole genome shotgun (WGS) entry which is preliminary data.</text>
</comment>